<name>A0A1B1TFA0_9ARCH</name>
<organism evidence="1">
    <name type="scientific">uncultured Poseidoniia archaeon</name>
    <dbReference type="NCBI Taxonomy" id="1697135"/>
    <lineage>
        <taxon>Archaea</taxon>
        <taxon>Methanobacteriati</taxon>
        <taxon>Thermoplasmatota</taxon>
        <taxon>Candidatus Poseidoniia</taxon>
        <taxon>environmental samples</taxon>
    </lineage>
</organism>
<evidence type="ECO:0000313" key="1">
    <source>
        <dbReference type="EMBL" id="ANV80932.1"/>
    </source>
</evidence>
<reference evidence="1" key="1">
    <citation type="submission" date="2014-11" db="EMBL/GenBank/DDBJ databases">
        <authorList>
            <person name="Zhu J."/>
            <person name="Qi W."/>
            <person name="Song R."/>
        </authorList>
    </citation>
    <scope>NUCLEOTIDE SEQUENCE</scope>
</reference>
<protein>
    <submittedName>
        <fullName evidence="1">Uncharacterized protein</fullName>
    </submittedName>
</protein>
<reference evidence="1" key="2">
    <citation type="journal article" date="2015" name="ISME J.">
        <title>A new class of marine Euryarchaeota group II from the Mediterranean deep chlorophyll maximum.</title>
        <authorList>
            <person name="Martin-Cuadrado A.B."/>
            <person name="Garcia-Heredia I."/>
            <person name="Molto A.G."/>
            <person name="Lopez-Ubeda R."/>
            <person name="Kimes N."/>
            <person name="Lopez-Garcia P."/>
            <person name="Moreira D."/>
            <person name="Rodriguez-Valera F."/>
        </authorList>
    </citation>
    <scope>NUCLEOTIDE SEQUENCE</scope>
</reference>
<proteinExistence type="predicted"/>
<dbReference type="SUPFAM" id="SSF46785">
    <property type="entry name" value="Winged helix' DNA-binding domain"/>
    <property type="match status" value="1"/>
</dbReference>
<dbReference type="EMBL" id="KP211912">
    <property type="protein sequence ID" value="ANV80932.1"/>
    <property type="molecule type" value="Genomic_DNA"/>
</dbReference>
<accession>A0A1B1TFA0</accession>
<dbReference type="InterPro" id="IPR036390">
    <property type="entry name" value="WH_DNA-bd_sf"/>
</dbReference>
<sequence length="843" mass="96284">MVTGMSSKRIRSNYHKRILEWLIDSGGSVSDVAQALDLRMPHASLALSQLRESGDIIRDDQTGIRGAIHRITAKGRERLELDAIACLERYVGEIPEGKDAIVLDSNGPMLLLGYVNNAPPSLLPLPFDPSDYDSNGELISIGNIGVRWATVRNTQPRWFDLKSFKPAPRQELQTKGTLEDWTEKNQHIIVVRAYLFNFEKQWNLAPGTWYSVPRNVSSLPNGLSDGVNLLGKVIGSEFQIFPSQSIHANLTSKLDTSLAINALSNDAIIIRDYPVKRENKSLPIGLIDFWIRKQHPRMDNEKIMILQKAVKSFLSNKVEHNIPISIQRALIRDFGDCIWSDDINYQIDIKGFSENGASSLIEYFLSLDTYDVIVEWIWPINPHKKTLERLIQSRICRLLITKIGNTSDISNSPVLLRSLPKIGQVELVISREQSIKIELSKKSGEILANNVHDYVPLDTTELNRAFTGDGWNLGMMTDSTMNYLEREKLWAALEMYPSGDEDWANRIETDYPLASWIATPSENRPLRWVRIKENLPNGWVELLPLKETPTRDLFEALSGANPKWQNEVLLEIQERFERNHEELIGYEDLLKNPQLSGWFSVVVLLCSNKLSKEFEDLIESSLEVWLDSPRFAIKILSNLFPISESETISRQRNLELCLSASKVHPKDSILYCWGEFVDNLINNNPISLEQSRKYMDILPFNWWLNQGYEWLKIQLNSTSGRNWLSQKYLPWPAIISRTQGEKCGPPGYQESFTAKNLNSDDLLHILIVEQGVGSDSLLDTYEMIFSNEQNQNLPIGRIHPLVCLLLRDSSQWPHIDISILESGDKDVASLLFARYYRECLLND</sequence>
<dbReference type="AlphaFoldDB" id="A0A1B1TFA0"/>